<evidence type="ECO:0000256" key="1">
    <source>
        <dbReference type="SAM" id="MobiDB-lite"/>
    </source>
</evidence>
<feature type="compositionally biased region" description="Acidic residues" evidence="1">
    <location>
        <begin position="344"/>
        <end position="361"/>
    </location>
</feature>
<feature type="compositionally biased region" description="Low complexity" evidence="1">
    <location>
        <begin position="495"/>
        <end position="515"/>
    </location>
</feature>
<reference evidence="2 3" key="1">
    <citation type="submission" date="2024-04" db="EMBL/GenBank/DDBJ databases">
        <title>Phyllosticta paracitricarpa is synonymous to the EU quarantine fungus P. citricarpa based on phylogenomic analyses.</title>
        <authorList>
            <consortium name="Lawrence Berkeley National Laboratory"/>
            <person name="Van ingen-buijs V.A."/>
            <person name="Van westerhoven A.C."/>
            <person name="Haridas S."/>
            <person name="Skiadas P."/>
            <person name="Martin F."/>
            <person name="Groenewald J.Z."/>
            <person name="Crous P.W."/>
            <person name="Seidl M.F."/>
        </authorList>
    </citation>
    <scope>NUCLEOTIDE SEQUENCE [LARGE SCALE GENOMIC DNA]</scope>
    <source>
        <strain evidence="2 3">CPC 17464</strain>
    </source>
</reference>
<feature type="compositionally biased region" description="Polar residues" evidence="1">
    <location>
        <begin position="55"/>
        <end position="71"/>
    </location>
</feature>
<feature type="compositionally biased region" description="Polar residues" evidence="1">
    <location>
        <begin position="733"/>
        <end position="750"/>
    </location>
</feature>
<feature type="compositionally biased region" description="Low complexity" evidence="1">
    <location>
        <begin position="1011"/>
        <end position="1030"/>
    </location>
</feature>
<name>A0ABR1MBR9_9PEZI</name>
<sequence>MGRSSKFAFPLPGRRAQARREATDPPVLPPTVPLLPDPLVPDFTPSPKARRLLGAQSNDCSNPGPANTASPLQRAVSPSLDSKRSYMSITVSDASQSSTSAYKTSTTVPPDPEIVQYAARVYPVAPEEPTPDPQSSNQPAKLRSKRSRLGLGSHYDPKKAPLSVSQQTSASAIAHGGLRRGHVRSHSSPNSLYHLSDDEEPPALPDDTHHHPSAMDTPARRKASPKLDLSRLFNKPSKSKESGADPMLSPTKFVTSPTSLSTNSLQFYAPEAALKPQQEMMMTGAGSNGFRAESGLHAETSVPAEPRAPVSQPAARVYRDACETAKIHVRRPPPGIQNWFDGLGESDDDDEFEDEDEDVETEWPLGEDVAKSIEVQSHTTYRPYRPPELGVEQFYNDKRSGTPSQKSIRSSRSDSRLNVRARSKSRSRSRPRSKLSVRSRSQSRSKSRSREALDELHLGSSPLKISETLSPPKTKKRPSLRRNSSSKLSHTDLKGASVLSLSSSSSDDSESGASSTDMPNIRESLSILTDADKDVDIQVGRARALEVTRPRQSLEHIRRASESPSECSARGSTTTATIDIALAPSAPSSATSTEFPRRTPSTRRPNHPRQLSTVEDAEEGRGSFYDASNSTSEPEKAAQQPANTSEEAEVPQRKLMAVTREEEMLLELMRRKRASMAKQNFTEGYNTALKLEHQRGIISPLVEEFHKNSGRRTSEQGLQPGPFHGTGYRHSRTQSLSTNKVFPERTSSLRPSGEFLPSTVYKPPHPKHKYRSTSSSISGTLASLNRISYDSNGNMPPLPTKTMLPFRESRPPQLPLNIFSPLDLFSPYSPSVMTTTSVNDSALPSPRSPNPVFDSSFRESKALTAVCDSVTQNHDEFQSIPLTSSDSTQEKNGSADQMEKQPRDRPARSSHSRKKSRDQSPPKFSHVLARQPSFTYATAGLQRPTHPIWHHRNASRETLESGFAVANPYNQSQTQTQTLAVPSHRRSSQFASRPQSQAYSSDGRPSTASPDSMISTSTSTATMTTLSDSAAHAISGPPGAIANGKPTVPVRLRTGSTTATSNTTTSSSTARHSNTPNFSQKLVGSNVPSCRTSSASGSGSSGDRSSSSIEAASCRPRSSVGTAKSMRSSGSGVAITTTLEEGQDAVAYGVYGFGLEDRGEGDRTSVCEDVYAAWNSLGGGRAGLF</sequence>
<feature type="compositionally biased region" description="Low complexity" evidence="1">
    <location>
        <begin position="581"/>
        <end position="593"/>
    </location>
</feature>
<feature type="region of interest" description="Disordered" evidence="1">
    <location>
        <begin position="834"/>
        <end position="855"/>
    </location>
</feature>
<gene>
    <name evidence="2" type="ORF">J3D65DRAFT_34385</name>
</gene>
<feature type="compositionally biased region" description="Polar residues" evidence="1">
    <location>
        <begin position="85"/>
        <end position="108"/>
    </location>
</feature>
<feature type="region of interest" description="Disordered" evidence="1">
    <location>
        <begin position="877"/>
        <end position="930"/>
    </location>
</feature>
<proteinExistence type="predicted"/>
<feature type="compositionally biased region" description="Polar residues" evidence="1">
    <location>
        <begin position="1076"/>
        <end position="1092"/>
    </location>
</feature>
<feature type="compositionally biased region" description="Polar residues" evidence="1">
    <location>
        <begin position="1119"/>
        <end position="1130"/>
    </location>
</feature>
<feature type="compositionally biased region" description="Low complexity" evidence="1">
    <location>
        <begin position="1093"/>
        <end position="1113"/>
    </location>
</feature>
<feature type="region of interest" description="Disordered" evidence="1">
    <location>
        <begin position="328"/>
        <end position="521"/>
    </location>
</feature>
<dbReference type="Proteomes" id="UP001360953">
    <property type="component" value="Unassembled WGS sequence"/>
</dbReference>
<feature type="compositionally biased region" description="Low complexity" evidence="1">
    <location>
        <begin position="1053"/>
        <end position="1075"/>
    </location>
</feature>
<dbReference type="GeneID" id="92028420"/>
<dbReference type="RefSeq" id="XP_066659964.1">
    <property type="nucleotide sequence ID" value="XM_066795514.1"/>
</dbReference>
<evidence type="ECO:0000313" key="2">
    <source>
        <dbReference type="EMBL" id="KAK7544729.1"/>
    </source>
</evidence>
<evidence type="ECO:0000313" key="3">
    <source>
        <dbReference type="Proteomes" id="UP001360953"/>
    </source>
</evidence>
<feature type="compositionally biased region" description="Pro residues" evidence="1">
    <location>
        <begin position="26"/>
        <end position="39"/>
    </location>
</feature>
<feature type="compositionally biased region" description="Basic residues" evidence="1">
    <location>
        <begin position="419"/>
        <end position="447"/>
    </location>
</feature>
<feature type="region of interest" description="Disordered" evidence="1">
    <location>
        <begin position="710"/>
        <end position="777"/>
    </location>
</feature>
<feature type="compositionally biased region" description="Polar residues" evidence="1">
    <location>
        <begin position="988"/>
        <end position="1010"/>
    </location>
</feature>
<feature type="compositionally biased region" description="Basic and acidic residues" evidence="1">
    <location>
        <begin position="448"/>
        <end position="457"/>
    </location>
</feature>
<feature type="region of interest" description="Disordered" evidence="1">
    <location>
        <begin position="1"/>
        <end position="264"/>
    </location>
</feature>
<feature type="compositionally biased region" description="Polar residues" evidence="1">
    <location>
        <begin position="880"/>
        <end position="895"/>
    </location>
</feature>
<keyword evidence="3" id="KW-1185">Reference proteome</keyword>
<accession>A0ABR1MBR9</accession>
<feature type="region of interest" description="Disordered" evidence="1">
    <location>
        <begin position="581"/>
        <end position="654"/>
    </location>
</feature>
<dbReference type="EMBL" id="JBBPEH010000001">
    <property type="protein sequence ID" value="KAK7544729.1"/>
    <property type="molecule type" value="Genomic_DNA"/>
</dbReference>
<organism evidence="2 3">
    <name type="scientific">Phyllosticta citribraziliensis</name>
    <dbReference type="NCBI Taxonomy" id="989973"/>
    <lineage>
        <taxon>Eukaryota</taxon>
        <taxon>Fungi</taxon>
        <taxon>Dikarya</taxon>
        <taxon>Ascomycota</taxon>
        <taxon>Pezizomycotina</taxon>
        <taxon>Dothideomycetes</taxon>
        <taxon>Dothideomycetes incertae sedis</taxon>
        <taxon>Botryosphaeriales</taxon>
        <taxon>Phyllostictaceae</taxon>
        <taxon>Phyllosticta</taxon>
    </lineage>
</organism>
<feature type="compositionally biased region" description="Polar residues" evidence="1">
    <location>
        <begin position="252"/>
        <end position="264"/>
    </location>
</feature>
<protein>
    <submittedName>
        <fullName evidence="2">Uncharacterized protein</fullName>
    </submittedName>
</protein>
<feature type="region of interest" description="Disordered" evidence="1">
    <location>
        <begin position="972"/>
        <end position="1130"/>
    </location>
</feature>
<feature type="compositionally biased region" description="Basic and acidic residues" evidence="1">
    <location>
        <begin position="897"/>
        <end position="907"/>
    </location>
</feature>
<comment type="caution">
    <text evidence="2">The sequence shown here is derived from an EMBL/GenBank/DDBJ whole genome shotgun (WGS) entry which is preliminary data.</text>
</comment>